<organism evidence="1 2">
    <name type="scientific">Phytophthora aleatoria</name>
    <dbReference type="NCBI Taxonomy" id="2496075"/>
    <lineage>
        <taxon>Eukaryota</taxon>
        <taxon>Sar</taxon>
        <taxon>Stramenopiles</taxon>
        <taxon>Oomycota</taxon>
        <taxon>Peronosporomycetes</taxon>
        <taxon>Peronosporales</taxon>
        <taxon>Peronosporaceae</taxon>
        <taxon>Phytophthora</taxon>
    </lineage>
</organism>
<dbReference type="PANTHER" id="PTHR46586">
    <property type="entry name" value="ANKYRIN REPEAT-CONTAINING PROTEIN"/>
    <property type="match status" value="1"/>
</dbReference>
<evidence type="ECO:0008006" key="3">
    <source>
        <dbReference type="Google" id="ProtNLM"/>
    </source>
</evidence>
<keyword evidence="2" id="KW-1185">Reference proteome</keyword>
<accession>A0A8J5IBD3</accession>
<dbReference type="PANTHER" id="PTHR46586:SF3">
    <property type="entry name" value="ANKYRIN REPEAT-CONTAINING PROTEIN"/>
    <property type="match status" value="1"/>
</dbReference>
<sequence>MDKAAANGHWEVVKWLHEKRSEGCTMAALDGTASNGHLDVVKWLFANRSEGCTINAIENALKTVTYALPVALSTFLPNWRKSIFRHYHLGVSPATQ</sequence>
<comment type="caution">
    <text evidence="1">The sequence shown here is derived from an EMBL/GenBank/DDBJ whole genome shotgun (WGS) entry which is preliminary data.</text>
</comment>
<dbReference type="InterPro" id="IPR002110">
    <property type="entry name" value="Ankyrin_rpt"/>
</dbReference>
<dbReference type="InterPro" id="IPR052050">
    <property type="entry name" value="SecEffector_AnkRepeat"/>
</dbReference>
<protein>
    <recommendedName>
        <fullName evidence="3">Ankyrin repeat-containing domain</fullName>
    </recommendedName>
</protein>
<dbReference type="EMBL" id="JAENGY010001467">
    <property type="protein sequence ID" value="KAG6949095.1"/>
    <property type="molecule type" value="Genomic_DNA"/>
</dbReference>
<dbReference type="AlphaFoldDB" id="A0A8J5IBD3"/>
<evidence type="ECO:0000313" key="2">
    <source>
        <dbReference type="Proteomes" id="UP000709295"/>
    </source>
</evidence>
<name>A0A8J5IBD3_9STRA</name>
<reference evidence="1" key="1">
    <citation type="submission" date="2021-01" db="EMBL/GenBank/DDBJ databases">
        <title>Phytophthora aleatoria, a newly-described species from Pinus radiata is distinct from Phytophthora cactorum isolates based on comparative genomics.</title>
        <authorList>
            <person name="Mcdougal R."/>
            <person name="Panda P."/>
            <person name="Williams N."/>
            <person name="Studholme D.J."/>
        </authorList>
    </citation>
    <scope>NUCLEOTIDE SEQUENCE</scope>
    <source>
        <strain evidence="1">NZFS 4037</strain>
    </source>
</reference>
<evidence type="ECO:0000313" key="1">
    <source>
        <dbReference type="EMBL" id="KAG6949095.1"/>
    </source>
</evidence>
<dbReference type="Pfam" id="PF13637">
    <property type="entry name" value="Ank_4"/>
    <property type="match status" value="1"/>
</dbReference>
<gene>
    <name evidence="1" type="ORF">JG688_00014782</name>
</gene>
<dbReference type="Proteomes" id="UP000709295">
    <property type="component" value="Unassembled WGS sequence"/>
</dbReference>
<proteinExistence type="predicted"/>